<name>A0A9D1KU63_9FIRM</name>
<keyword evidence="8 13" id="KW-0812">Transmembrane</keyword>
<evidence type="ECO:0000256" key="13">
    <source>
        <dbReference type="SAM" id="Phobius"/>
    </source>
</evidence>
<feature type="transmembrane region" description="Helical" evidence="13">
    <location>
        <begin position="315"/>
        <end position="339"/>
    </location>
</feature>
<protein>
    <recommendedName>
        <fullName evidence="4">Probable multidrug resistance protein NorM</fullName>
    </recommendedName>
    <alternativeName>
        <fullName evidence="12">Multidrug-efflux transporter</fullName>
    </alternativeName>
</protein>
<keyword evidence="6" id="KW-0050">Antiport</keyword>
<keyword evidence="7" id="KW-1003">Cell membrane</keyword>
<keyword evidence="10" id="KW-0406">Ion transport</keyword>
<feature type="transmembrane region" description="Helical" evidence="13">
    <location>
        <begin position="194"/>
        <end position="219"/>
    </location>
</feature>
<proteinExistence type="inferred from homology"/>
<comment type="caution">
    <text evidence="14">The sequence shown here is derived from an EMBL/GenBank/DDBJ whole genome shotgun (WGS) entry which is preliminary data.</text>
</comment>
<evidence type="ECO:0000256" key="4">
    <source>
        <dbReference type="ARBA" id="ARBA00020268"/>
    </source>
</evidence>
<evidence type="ECO:0000256" key="7">
    <source>
        <dbReference type="ARBA" id="ARBA00022475"/>
    </source>
</evidence>
<evidence type="ECO:0000256" key="6">
    <source>
        <dbReference type="ARBA" id="ARBA00022449"/>
    </source>
</evidence>
<dbReference type="EMBL" id="DVLX01000007">
    <property type="protein sequence ID" value="HIT98717.1"/>
    <property type="molecule type" value="Genomic_DNA"/>
</dbReference>
<evidence type="ECO:0000256" key="8">
    <source>
        <dbReference type="ARBA" id="ARBA00022692"/>
    </source>
</evidence>
<evidence type="ECO:0000313" key="15">
    <source>
        <dbReference type="Proteomes" id="UP000824159"/>
    </source>
</evidence>
<dbReference type="NCBIfam" id="TIGR00797">
    <property type="entry name" value="matE"/>
    <property type="match status" value="1"/>
</dbReference>
<feature type="transmembrane region" description="Helical" evidence="13">
    <location>
        <begin position="240"/>
        <end position="265"/>
    </location>
</feature>
<dbReference type="PANTHER" id="PTHR43298">
    <property type="entry name" value="MULTIDRUG RESISTANCE PROTEIN NORM-RELATED"/>
    <property type="match status" value="1"/>
</dbReference>
<dbReference type="PANTHER" id="PTHR43298:SF2">
    <property type="entry name" value="FMN_FAD EXPORTER YEEO-RELATED"/>
    <property type="match status" value="1"/>
</dbReference>
<sequence>MQQTFMKEKKILPLVISMSLPMVISMAVNSMYNIVDSYFVAMMSEDAMTALALVYPVQNLITAIGVGFGVGINAAVAFYLGAEDDRLSAKASSMGLGLSVLHGIILTIVTVACMPFFIGMFSSSKAVVELSLIYSNRAFMFSIIITTGIAFEKIFQAAGKMKITMIGMMCGFIANIVLDPLLIFGVVVFPKLGIAGAAYATGIGQTLTLIVYIAAYRMGKLPVKLSLRDSRPEAYLVKRLYAVGIPATLNMALPSLLISALNGILAGFSQGYVLVLGVYYKLQTFIYLTANGIIQGIRPLIGYNYGAGEIGRVRSIYVTALYLAAVVMAVGTVFSWVMPDVLIGLFTSNEETVKIGVEALHVISFGFIVSAVSITASGTLEGLGKGTASLYISLSRYMVVIIPAAFLMSRAAGALGVWLAFPIAEFITAAFAYCIYRREMKKIDVHDQEAEVSASL</sequence>
<organism evidence="14 15">
    <name type="scientific">Candidatus Allocopromorpha excrementavium</name>
    <dbReference type="NCBI Taxonomy" id="2840741"/>
    <lineage>
        <taxon>Bacteria</taxon>
        <taxon>Bacillati</taxon>
        <taxon>Bacillota</taxon>
        <taxon>Clostridia</taxon>
        <taxon>Eubacteriales</taxon>
        <taxon>Eubacteriaceae</taxon>
        <taxon>Eubacteriaceae incertae sedis</taxon>
        <taxon>Candidatus Allocopromorpha</taxon>
    </lineage>
</organism>
<feature type="transmembrane region" description="Helical" evidence="13">
    <location>
        <begin position="359"/>
        <end position="378"/>
    </location>
</feature>
<feature type="transmembrane region" description="Helical" evidence="13">
    <location>
        <begin position="55"/>
        <end position="82"/>
    </location>
</feature>
<dbReference type="InterPro" id="IPR050222">
    <property type="entry name" value="MATE_MdtK"/>
</dbReference>
<evidence type="ECO:0000256" key="5">
    <source>
        <dbReference type="ARBA" id="ARBA00022448"/>
    </source>
</evidence>
<dbReference type="GO" id="GO:0005886">
    <property type="term" value="C:plasma membrane"/>
    <property type="evidence" value="ECO:0007669"/>
    <property type="project" value="UniProtKB-SubCell"/>
</dbReference>
<feature type="transmembrane region" description="Helical" evidence="13">
    <location>
        <begin position="94"/>
        <end position="118"/>
    </location>
</feature>
<dbReference type="AlphaFoldDB" id="A0A9D1KU63"/>
<comment type="subcellular location">
    <subcellularLocation>
        <location evidence="2">Cell membrane</location>
        <topology evidence="2">Multi-pass membrane protein</topology>
    </subcellularLocation>
</comment>
<evidence type="ECO:0000256" key="12">
    <source>
        <dbReference type="ARBA" id="ARBA00031636"/>
    </source>
</evidence>
<dbReference type="Pfam" id="PF01554">
    <property type="entry name" value="MatE"/>
    <property type="match status" value="2"/>
</dbReference>
<evidence type="ECO:0000256" key="11">
    <source>
        <dbReference type="ARBA" id="ARBA00023136"/>
    </source>
</evidence>
<dbReference type="GO" id="GO:0006811">
    <property type="term" value="P:monoatomic ion transport"/>
    <property type="evidence" value="ECO:0007669"/>
    <property type="project" value="UniProtKB-KW"/>
</dbReference>
<evidence type="ECO:0000256" key="2">
    <source>
        <dbReference type="ARBA" id="ARBA00004651"/>
    </source>
</evidence>
<comment type="similarity">
    <text evidence="3">Belongs to the multi antimicrobial extrusion (MATE) (TC 2.A.66.1) family.</text>
</comment>
<evidence type="ECO:0000256" key="1">
    <source>
        <dbReference type="ARBA" id="ARBA00003408"/>
    </source>
</evidence>
<feature type="transmembrane region" description="Helical" evidence="13">
    <location>
        <begin position="415"/>
        <end position="436"/>
    </location>
</feature>
<dbReference type="Proteomes" id="UP000824159">
    <property type="component" value="Unassembled WGS sequence"/>
</dbReference>
<accession>A0A9D1KU63</accession>
<evidence type="ECO:0000256" key="3">
    <source>
        <dbReference type="ARBA" id="ARBA00010199"/>
    </source>
</evidence>
<keyword evidence="9 13" id="KW-1133">Transmembrane helix</keyword>
<reference evidence="14" key="2">
    <citation type="journal article" date="2021" name="PeerJ">
        <title>Extensive microbial diversity within the chicken gut microbiome revealed by metagenomics and culture.</title>
        <authorList>
            <person name="Gilroy R."/>
            <person name="Ravi A."/>
            <person name="Getino M."/>
            <person name="Pursley I."/>
            <person name="Horton D.L."/>
            <person name="Alikhan N.F."/>
            <person name="Baker D."/>
            <person name="Gharbi K."/>
            <person name="Hall N."/>
            <person name="Watson M."/>
            <person name="Adriaenssens E.M."/>
            <person name="Foster-Nyarko E."/>
            <person name="Jarju S."/>
            <person name="Secka A."/>
            <person name="Antonio M."/>
            <person name="Oren A."/>
            <person name="Chaudhuri R.R."/>
            <person name="La Ragione R."/>
            <person name="Hildebrand F."/>
            <person name="Pallen M.J."/>
        </authorList>
    </citation>
    <scope>NUCLEOTIDE SEQUENCE</scope>
    <source>
        <strain evidence="14">CHK176-22527</strain>
    </source>
</reference>
<reference evidence="14" key="1">
    <citation type="submission" date="2020-10" db="EMBL/GenBank/DDBJ databases">
        <authorList>
            <person name="Gilroy R."/>
        </authorList>
    </citation>
    <scope>NUCLEOTIDE SEQUENCE</scope>
    <source>
        <strain evidence="14">CHK176-22527</strain>
    </source>
</reference>
<dbReference type="InterPro" id="IPR048279">
    <property type="entry name" value="MdtK-like"/>
</dbReference>
<dbReference type="PIRSF" id="PIRSF006603">
    <property type="entry name" value="DinF"/>
    <property type="match status" value="1"/>
</dbReference>
<comment type="function">
    <text evidence="1">Multidrug efflux pump.</text>
</comment>
<evidence type="ECO:0000256" key="9">
    <source>
        <dbReference type="ARBA" id="ARBA00022989"/>
    </source>
</evidence>
<gene>
    <name evidence="14" type="ORF">IAD12_00495</name>
</gene>
<feature type="transmembrane region" description="Helical" evidence="13">
    <location>
        <begin position="130"/>
        <end position="151"/>
    </location>
</feature>
<keyword evidence="11 13" id="KW-0472">Membrane</keyword>
<dbReference type="GO" id="GO:0042910">
    <property type="term" value="F:xenobiotic transmembrane transporter activity"/>
    <property type="evidence" value="ECO:0007669"/>
    <property type="project" value="InterPro"/>
</dbReference>
<dbReference type="InterPro" id="IPR002528">
    <property type="entry name" value="MATE_fam"/>
</dbReference>
<dbReference type="GO" id="GO:0015297">
    <property type="term" value="F:antiporter activity"/>
    <property type="evidence" value="ECO:0007669"/>
    <property type="project" value="UniProtKB-KW"/>
</dbReference>
<feature type="transmembrane region" description="Helical" evidence="13">
    <location>
        <begin position="163"/>
        <end position="188"/>
    </location>
</feature>
<feature type="transmembrane region" description="Helical" evidence="13">
    <location>
        <begin position="390"/>
        <end position="409"/>
    </location>
</feature>
<feature type="transmembrane region" description="Helical" evidence="13">
    <location>
        <begin position="271"/>
        <end position="294"/>
    </location>
</feature>
<evidence type="ECO:0000313" key="14">
    <source>
        <dbReference type="EMBL" id="HIT98717.1"/>
    </source>
</evidence>
<keyword evidence="5" id="KW-0813">Transport</keyword>
<feature type="transmembrane region" description="Helical" evidence="13">
    <location>
        <begin position="12"/>
        <end position="35"/>
    </location>
</feature>
<evidence type="ECO:0000256" key="10">
    <source>
        <dbReference type="ARBA" id="ARBA00023065"/>
    </source>
</evidence>